<sequence>MFLDDSEATLKKIAINVDERRNARIKNEVTAAVKEAGLNYKVEYFNNSSDTFSYAPEILIGHMNSENSTLICNPPSSLKWFHVMSSGVDRVVKDHGNTLLTHNIKLSNVSGIHSVAMREYVISMMLFFEKNLNRWIKQKDSAEWSRSPLSCLSGKTVLVYGVGNIGKEVGMATNFFGMRTIGISKSGKHVEGFERVYEASMVEECAKKADYIIIAAPKTAATEGVFSKELLSSLKQEAVIINISRGELLDEQCLVDLLNAGRIRGAALDVFREEPLAKDSMLWTCDNLMITPHISGLFSDGMGLGIKCFMDNLKSWDATGQLLSEICIHEGY</sequence>
<evidence type="ECO:0000313" key="4">
    <source>
        <dbReference type="EMBL" id="RBI66248.1"/>
    </source>
</evidence>
<evidence type="ECO:0000256" key="2">
    <source>
        <dbReference type="ARBA" id="ARBA00023027"/>
    </source>
</evidence>
<keyword evidence="5" id="KW-1185">Reference proteome</keyword>
<dbReference type="PANTHER" id="PTHR43333:SF1">
    <property type="entry name" value="D-ISOMER SPECIFIC 2-HYDROXYACID DEHYDROGENASE NAD-BINDING DOMAIN-CONTAINING PROTEIN"/>
    <property type="match status" value="1"/>
</dbReference>
<proteinExistence type="predicted"/>
<organism evidence="4 5">
    <name type="scientific">Vreelandella sulfidaeris</name>
    <dbReference type="NCBI Taxonomy" id="115553"/>
    <lineage>
        <taxon>Bacteria</taxon>
        <taxon>Pseudomonadati</taxon>
        <taxon>Pseudomonadota</taxon>
        <taxon>Gammaproteobacteria</taxon>
        <taxon>Oceanospirillales</taxon>
        <taxon>Halomonadaceae</taxon>
        <taxon>Vreelandella</taxon>
    </lineage>
</organism>
<dbReference type="Proteomes" id="UP000252204">
    <property type="component" value="Unassembled WGS sequence"/>
</dbReference>
<comment type="caution">
    <text evidence="4">The sequence shown here is derived from an EMBL/GenBank/DDBJ whole genome shotgun (WGS) entry which is preliminary data.</text>
</comment>
<protein>
    <recommendedName>
        <fullName evidence="3">D-isomer specific 2-hydroxyacid dehydrogenase NAD-binding domain-containing protein</fullName>
    </recommendedName>
</protein>
<dbReference type="InterPro" id="IPR036291">
    <property type="entry name" value="NAD(P)-bd_dom_sf"/>
</dbReference>
<dbReference type="EMBL" id="QNTU01000010">
    <property type="protein sequence ID" value="RBI66248.1"/>
    <property type="molecule type" value="Genomic_DNA"/>
</dbReference>
<dbReference type="RefSeq" id="WP_113270445.1">
    <property type="nucleotide sequence ID" value="NZ_QNTU01000010.1"/>
</dbReference>
<feature type="domain" description="D-isomer specific 2-hydroxyacid dehydrogenase NAD-binding" evidence="3">
    <location>
        <begin position="122"/>
        <end position="295"/>
    </location>
</feature>
<gene>
    <name evidence="4" type="ORF">DQ400_14450</name>
</gene>
<accession>A0A365TKK9</accession>
<reference evidence="5" key="1">
    <citation type="submission" date="2018-06" db="EMBL/GenBank/DDBJ databases">
        <title>Whole genome sequencing of four bacterial strains from South Shetland trench revealing bio-synthetic gene clusters.</title>
        <authorList>
            <person name="Abdel-Mageed W.M."/>
            <person name="Lehri B."/>
            <person name="Jarmusch S."/>
            <person name="Miranda K."/>
            <person name="Goodfellow M."/>
            <person name="Jaspars M."/>
            <person name="Karlyshev A.V."/>
        </authorList>
    </citation>
    <scope>NUCLEOTIDE SEQUENCE [LARGE SCALE GENOMIC DNA]</scope>
    <source>
        <strain evidence="5">SST4</strain>
    </source>
</reference>
<dbReference type="Pfam" id="PF02826">
    <property type="entry name" value="2-Hacid_dh_C"/>
    <property type="match status" value="1"/>
</dbReference>
<name>A0A365TKK9_9GAMM</name>
<dbReference type="Gene3D" id="3.40.50.720">
    <property type="entry name" value="NAD(P)-binding Rossmann-like Domain"/>
    <property type="match status" value="2"/>
</dbReference>
<dbReference type="PANTHER" id="PTHR43333">
    <property type="entry name" value="2-HACID_DH_C DOMAIN-CONTAINING PROTEIN"/>
    <property type="match status" value="1"/>
</dbReference>
<dbReference type="AlphaFoldDB" id="A0A365TKK9"/>
<dbReference type="GO" id="GO:0016491">
    <property type="term" value="F:oxidoreductase activity"/>
    <property type="evidence" value="ECO:0007669"/>
    <property type="project" value="UniProtKB-KW"/>
</dbReference>
<keyword evidence="2" id="KW-0520">NAD</keyword>
<evidence type="ECO:0000259" key="3">
    <source>
        <dbReference type="Pfam" id="PF02826"/>
    </source>
</evidence>
<dbReference type="GO" id="GO:0051287">
    <property type="term" value="F:NAD binding"/>
    <property type="evidence" value="ECO:0007669"/>
    <property type="project" value="InterPro"/>
</dbReference>
<keyword evidence="1" id="KW-0560">Oxidoreductase</keyword>
<evidence type="ECO:0000313" key="5">
    <source>
        <dbReference type="Proteomes" id="UP000252204"/>
    </source>
</evidence>
<dbReference type="SUPFAM" id="SSF51735">
    <property type="entry name" value="NAD(P)-binding Rossmann-fold domains"/>
    <property type="match status" value="1"/>
</dbReference>
<dbReference type="OrthoDB" id="9787219at2"/>
<dbReference type="CDD" id="cd05300">
    <property type="entry name" value="2-Hacid_dh_1"/>
    <property type="match status" value="1"/>
</dbReference>
<evidence type="ECO:0000256" key="1">
    <source>
        <dbReference type="ARBA" id="ARBA00023002"/>
    </source>
</evidence>
<dbReference type="InterPro" id="IPR006140">
    <property type="entry name" value="D-isomer_DH_NAD-bd"/>
</dbReference>